<organism evidence="1 2">
    <name type="scientific">Paraphoma chrysanthemicola</name>
    <dbReference type="NCBI Taxonomy" id="798071"/>
    <lineage>
        <taxon>Eukaryota</taxon>
        <taxon>Fungi</taxon>
        <taxon>Dikarya</taxon>
        <taxon>Ascomycota</taxon>
        <taxon>Pezizomycotina</taxon>
        <taxon>Dothideomycetes</taxon>
        <taxon>Pleosporomycetidae</taxon>
        <taxon>Pleosporales</taxon>
        <taxon>Pleosporineae</taxon>
        <taxon>Phaeosphaeriaceae</taxon>
        <taxon>Paraphoma</taxon>
    </lineage>
</organism>
<gene>
    <name evidence="1" type="ORF">FB567DRAFT_430517</name>
</gene>
<protein>
    <recommendedName>
        <fullName evidence="3">ER-bound oxygenase mpaB/mpaB'/Rubber oxygenase catalytic domain-containing protein</fullName>
    </recommendedName>
</protein>
<accession>A0A8K0W528</accession>
<evidence type="ECO:0000313" key="2">
    <source>
        <dbReference type="Proteomes" id="UP000813461"/>
    </source>
</evidence>
<evidence type="ECO:0008006" key="3">
    <source>
        <dbReference type="Google" id="ProtNLM"/>
    </source>
</evidence>
<comment type="caution">
    <text evidence="1">The sequence shown here is derived from an EMBL/GenBank/DDBJ whole genome shotgun (WGS) entry which is preliminary data.</text>
</comment>
<dbReference type="PANTHER" id="PTHR36124:SF1">
    <property type="entry name" value="ER-BOUND OXYGENASE MPAB_MPAB'_RUBBER OXYGENASE CATALYTIC DOMAIN-CONTAINING PROTEIN"/>
    <property type="match status" value="1"/>
</dbReference>
<name>A0A8K0W528_9PLEO</name>
<dbReference type="InterPro" id="IPR046366">
    <property type="entry name" value="MPAB"/>
</dbReference>
<dbReference type="Proteomes" id="UP000813461">
    <property type="component" value="Unassembled WGS sequence"/>
</dbReference>
<dbReference type="AlphaFoldDB" id="A0A8K0W528"/>
<dbReference type="GO" id="GO:0016491">
    <property type="term" value="F:oxidoreductase activity"/>
    <property type="evidence" value="ECO:0007669"/>
    <property type="project" value="InterPro"/>
</dbReference>
<reference evidence="1" key="1">
    <citation type="journal article" date="2021" name="Nat. Commun.">
        <title>Genetic determinants of endophytism in the Arabidopsis root mycobiome.</title>
        <authorList>
            <person name="Mesny F."/>
            <person name="Miyauchi S."/>
            <person name="Thiergart T."/>
            <person name="Pickel B."/>
            <person name="Atanasova L."/>
            <person name="Karlsson M."/>
            <person name="Huettel B."/>
            <person name="Barry K.W."/>
            <person name="Haridas S."/>
            <person name="Chen C."/>
            <person name="Bauer D."/>
            <person name="Andreopoulos W."/>
            <person name="Pangilinan J."/>
            <person name="LaButti K."/>
            <person name="Riley R."/>
            <person name="Lipzen A."/>
            <person name="Clum A."/>
            <person name="Drula E."/>
            <person name="Henrissat B."/>
            <person name="Kohler A."/>
            <person name="Grigoriev I.V."/>
            <person name="Martin F.M."/>
            <person name="Hacquard S."/>
        </authorList>
    </citation>
    <scope>NUCLEOTIDE SEQUENCE</scope>
    <source>
        <strain evidence="1">MPI-SDFR-AT-0120</strain>
    </source>
</reference>
<evidence type="ECO:0000313" key="1">
    <source>
        <dbReference type="EMBL" id="KAH7095498.1"/>
    </source>
</evidence>
<keyword evidence="2" id="KW-1185">Reference proteome</keyword>
<sequence length="413" mass="47589">MEQVTNKLGSRTTTGLAIFVAYVALCRGLRYLRRDWRHAQAPYKTREDFKKMTAEDAWEIVRYVQGTEFPFTSGKALAFALFKTYGIPSISKLLCETQQLGKVEYAGRRYADTGILIIEFMGHHPTSERTNEAIARMNYLHSRYQKAGKISNDDMLYTLSLFILEVPRWVSLYEWRELTQMEICAIATHWKGVGDAMGIDYSVLKRGPSSFQDGIEFFEDVKEWAEAYEEKYMVPNKWNHQLAEETSAILLTNVPGPMKATAKNFVNAMMTDRLRKAMMYEAPPAIYPRLITAIFGARKVLMTYLFPPRPWAFRFSPVSDNPDPKTGRYFMSEYDNQPWYVKPTFFVRNSPLAWFRWAIGGPYPDGKNYKPEGYKIFELGPKKLEGHGVQECEAIKEKLLSANRVGCPFAFAK</sequence>
<proteinExistence type="predicted"/>
<dbReference type="OrthoDB" id="545169at2759"/>
<dbReference type="EMBL" id="JAGMVJ010000001">
    <property type="protein sequence ID" value="KAH7095498.1"/>
    <property type="molecule type" value="Genomic_DNA"/>
</dbReference>
<dbReference type="PANTHER" id="PTHR36124">
    <property type="match status" value="1"/>
</dbReference>